<dbReference type="AlphaFoldDB" id="A0A382IRC6"/>
<name>A0A382IRC6_9ZZZZ</name>
<proteinExistence type="predicted"/>
<feature type="transmembrane region" description="Helical" evidence="1">
    <location>
        <begin position="58"/>
        <end position="78"/>
    </location>
</feature>
<accession>A0A382IRC6</accession>
<dbReference type="Pfam" id="PF14333">
    <property type="entry name" value="DUF4389"/>
    <property type="match status" value="1"/>
</dbReference>
<feature type="transmembrane region" description="Helical" evidence="1">
    <location>
        <begin position="29"/>
        <end position="46"/>
    </location>
</feature>
<gene>
    <name evidence="2" type="ORF">METZ01_LOCUS254075</name>
</gene>
<keyword evidence="1" id="KW-0472">Membrane</keyword>
<dbReference type="InterPro" id="IPR025498">
    <property type="entry name" value="DUF4389"/>
</dbReference>
<organism evidence="2">
    <name type="scientific">marine metagenome</name>
    <dbReference type="NCBI Taxonomy" id="408172"/>
    <lineage>
        <taxon>unclassified sequences</taxon>
        <taxon>metagenomes</taxon>
        <taxon>ecological metagenomes</taxon>
    </lineage>
</organism>
<protein>
    <recommendedName>
        <fullName evidence="3">DUF4389 domain-containing protein</fullName>
    </recommendedName>
</protein>
<feature type="transmembrane region" description="Helical" evidence="1">
    <location>
        <begin position="140"/>
        <end position="168"/>
    </location>
</feature>
<reference evidence="2" key="1">
    <citation type="submission" date="2018-05" db="EMBL/GenBank/DDBJ databases">
        <authorList>
            <person name="Lanie J.A."/>
            <person name="Ng W.-L."/>
            <person name="Kazmierczak K.M."/>
            <person name="Andrzejewski T.M."/>
            <person name="Davidsen T.M."/>
            <person name="Wayne K.J."/>
            <person name="Tettelin H."/>
            <person name="Glass J.I."/>
            <person name="Rusch D."/>
            <person name="Podicherti R."/>
            <person name="Tsui H.-C.T."/>
            <person name="Winkler M.E."/>
        </authorList>
    </citation>
    <scope>NUCLEOTIDE SEQUENCE</scope>
</reference>
<evidence type="ECO:0000313" key="2">
    <source>
        <dbReference type="EMBL" id="SVC01221.1"/>
    </source>
</evidence>
<dbReference type="EMBL" id="UINC01068525">
    <property type="protein sequence ID" value="SVC01221.1"/>
    <property type="molecule type" value="Genomic_DNA"/>
</dbReference>
<evidence type="ECO:0000256" key="1">
    <source>
        <dbReference type="SAM" id="Phobius"/>
    </source>
</evidence>
<keyword evidence="1" id="KW-0812">Transmembrane</keyword>
<sequence length="211" mass="23925">MTQDPSPPTPYPASLSVDYPDRQLDRLSSLLRVIWAIPGIILLALLSGSGGESEEGSFSFDGSSSLVFLPTVLTLLVLRKHPRWWFDWNVAGTCFSYRVSSFCLLLRDEMPVLEEEQNVHVHVEPPDASRLHRLLPLVKWLLALPHIVILLVLTIAVFIVAVCAWVAILFTGRYPRSMFDFNVGVLRWWLRVSAYAFLLTTDRYPPFSLAE</sequence>
<evidence type="ECO:0008006" key="3">
    <source>
        <dbReference type="Google" id="ProtNLM"/>
    </source>
</evidence>
<keyword evidence="1" id="KW-1133">Transmembrane helix</keyword>